<dbReference type="FunFam" id="3.40.50.980:FF:000001">
    <property type="entry name" value="Non-ribosomal peptide synthetase"/>
    <property type="match status" value="2"/>
</dbReference>
<evidence type="ECO:0000256" key="2">
    <source>
        <dbReference type="ARBA" id="ARBA00006432"/>
    </source>
</evidence>
<dbReference type="PROSITE" id="PS00012">
    <property type="entry name" value="PHOSPHOPANTETHEINE"/>
    <property type="match status" value="2"/>
</dbReference>
<dbReference type="InterPro" id="IPR010071">
    <property type="entry name" value="AA_adenyl_dom"/>
</dbReference>
<dbReference type="Pfam" id="PF00668">
    <property type="entry name" value="Condensation"/>
    <property type="match status" value="4"/>
</dbReference>
<dbReference type="SUPFAM" id="SSF52777">
    <property type="entry name" value="CoA-dependent acyltransferases"/>
    <property type="match status" value="8"/>
</dbReference>
<dbReference type="CDD" id="cd19534">
    <property type="entry name" value="E_NRPS"/>
    <property type="match status" value="1"/>
</dbReference>
<dbReference type="InterPro" id="IPR010060">
    <property type="entry name" value="NRPS_synth"/>
</dbReference>
<dbReference type="PANTHER" id="PTHR45398">
    <property type="match status" value="1"/>
</dbReference>
<dbReference type="Pfam" id="PF00501">
    <property type="entry name" value="AMP-binding"/>
    <property type="match status" value="2"/>
</dbReference>
<name>B7JWG6_RIPO1</name>
<evidence type="ECO:0000256" key="6">
    <source>
        <dbReference type="ARBA" id="ARBA00023194"/>
    </source>
</evidence>
<dbReference type="InterPro" id="IPR020845">
    <property type="entry name" value="AMP-binding_CS"/>
</dbReference>
<feature type="domain" description="Carrier" evidence="9">
    <location>
        <begin position="993"/>
        <end position="1068"/>
    </location>
</feature>
<dbReference type="FunFam" id="3.30.559.30:FF:000001">
    <property type="entry name" value="Non-ribosomal peptide synthetase"/>
    <property type="match status" value="1"/>
</dbReference>
<dbReference type="InterPro" id="IPR036736">
    <property type="entry name" value="ACP-like_sf"/>
</dbReference>
<feature type="coiled-coil region" evidence="8">
    <location>
        <begin position="3054"/>
        <end position="3081"/>
    </location>
</feature>
<dbReference type="FunFam" id="3.30.559.10:FF:000012">
    <property type="entry name" value="Non-ribosomal peptide synthetase"/>
    <property type="match status" value="1"/>
</dbReference>
<protein>
    <submittedName>
        <fullName evidence="10">Amino acid adenylation domain protein</fullName>
    </submittedName>
</protein>
<dbReference type="GO" id="GO:0017000">
    <property type="term" value="P:antibiotic biosynthetic process"/>
    <property type="evidence" value="ECO:0007669"/>
    <property type="project" value="UniProtKB-KW"/>
</dbReference>
<dbReference type="InterPro" id="IPR006162">
    <property type="entry name" value="Ppantetheine_attach_site"/>
</dbReference>
<keyword evidence="6" id="KW-0045">Antibiotic biosynthesis</keyword>
<dbReference type="GO" id="GO:0044550">
    <property type="term" value="P:secondary metabolite biosynthetic process"/>
    <property type="evidence" value="ECO:0007669"/>
    <property type="project" value="UniProtKB-ARBA"/>
</dbReference>
<dbReference type="EMBL" id="CP001287">
    <property type="protein sequence ID" value="ACK67011.1"/>
    <property type="molecule type" value="Genomic_DNA"/>
</dbReference>
<evidence type="ECO:0000256" key="7">
    <source>
        <dbReference type="ARBA" id="ARBA00023268"/>
    </source>
</evidence>
<dbReference type="Gene3D" id="3.30.559.30">
    <property type="entry name" value="Nonribosomal peptide synthetase, condensation domain"/>
    <property type="match status" value="4"/>
</dbReference>
<dbReference type="FunFam" id="1.10.1200.10:FF:000005">
    <property type="entry name" value="Nonribosomal peptide synthetase 1"/>
    <property type="match status" value="2"/>
</dbReference>
<dbReference type="SUPFAM" id="SSF56801">
    <property type="entry name" value="Acetyl-CoA synthetase-like"/>
    <property type="match status" value="2"/>
</dbReference>
<dbReference type="eggNOG" id="COG1020">
    <property type="taxonomic scope" value="Bacteria"/>
</dbReference>
<sequence length="3086" mass="353558">MSFPTNFQQKNINIESIYPLSPMQQGMLFHGLYEPESGVYCEQLLMTFHGHINQAIFQKAWQKVVDRHAILRTFFVWQNRQQPLQIVRKQVDLPWQNLDWRTYCLDDQKNHLKTLLATDKKQGFKLEQAPLMRCTLIQVAEKTYQFIWSHHHLLIDGWCVPLILQEVFSFYDALQEGKELYLTPPTPYRNYISWLQQQDLVKAENFWRKNLEGLETPTPLTVNKSVKKDIQTPAIYEEQSLTLSTKVTNNLQQLCRQSRITLNTVFQGAWALLLRRYSGESDIIFGSTVSGRPPELPGVESIVGLFINTLPVRIKIPENQPLIPWLKQLAMEQIIREDYSYSSLVDIQGWSNIPRSVPLFESILVFENYPLDRSLLQTMRGLTIGDIKPIEQTNYPLTITAIPGECLEIKISYNLSHFEPMTITRMMGHLETLLTGMAHNPSQIITHLPLLTEPEKHQLLINWNDNQIDYPKDQCIHQLFEDQVIKNPDAVALVFQGETLTYQQLNKKANQLAHYLQQFDLKADNLVGICLERSLEIVIGILGILKAGLAYVPLDPTYPQERLDYMVVNSQLSALISQKNLLKKLQSYSIPIICLDTNKEQIIQQKQENLIYQTNSQNLAYVIYTSGSTGKPKGVMIAHKNLINAYYAWETTYQLTTHCSSHLQMASFSFDVFSGDLVRSLCSGGKLVLCPREFLLDPPQLYQLMLEEKIDTAEFVPAVLRVLIDYLETQDKTLDFMKLLIVGSDSWYVKEHEKVKGFCGDQTRFINSYGVSEATIDSSYFEETEIRLDKEGLMPIGRPFPNTKLYILNAHLQLVPIGVTGELYISSIGLAKGYLNRPDLTQERFIINPFNPLERLYKTGDLARYLSDGNIEFLGRIDNQVKIRGFRIELAEIEAILTLHESIKQAVVMVKEEQPGNKHLVAYITCHQATTEASNNLTKILTNYLKENLPHYMVPRIFVVLETFPLTPNGKIDRRGLPTPDYSHSSDTEDFLLPKTPTEEIIGSIWSEILKIESISIKSNFFELGGHSLLATQVISRIREAFRLEIPLKSLFEFPTVEQLNQQLENFQTAKNNKLSEIIPTPRTQEIPLSFAQQRLWFLDQLEGKSPTYNMPGVLHLSGQLNLKALEESFKTIVSRHEVLRTNFRTIKGKAIQIINSHNNLSIEVIDVSLLDTKVDIQELIYQETHKSFDLEKDSLIRISVIQLETEENILLLTIHHIICDGWSIDILITELIALYQSYLEKKPASLPDLKIQYADFSSWQRNYLQGEILDEQLNYWQTKLAGIPSLLKIPTDHPRPAIQSFKGRCQTFTIEQKLRDKLKQVSQQNQATLFMTIFAAWGILLSKYSRETDVVIGSPIANRNRTEIEPLIGFFANTLALRLNFSENPKFTELLKQVRQVCLEAYAHQDLPFEKLVEVLQPERNLSNNPIFQVMFVWESINDKNWQLPGLTLKVLDRKDTIAQFDLTLSISETPTELLGEIEYSTDLFESSTIERMVNHFLVLLEQIVTNPSQPIQQLSLLTEAEQKQLLIEWNNTKTNYPQGQCIHQLFEAQVLKTPNAVAVKQQGNQLTYAELNQKANQVAHYLQELGVKPDNLVGICISRSLDMIIGILGILKSGAAYLPLDPTYPKDRLIYLLEDAKVEILLTKDTLLNDLPTRFTKVICLDQDWSQIAVQNTTNPIIKVQEHNLAYVIYTSGSTGNPKGVMIEHRALVNFTKAAINNYQITEQDRVLQFASISFDAAAEEIYPCLSCGATLVLRTDEMLSSIATFFHQCQQETITVLDLPTAYWQQIITVLNNQSETLFYSLRLVIIGGERVIPEKIRTWQKQVGNYPKLLNTYGPTEATVVSTIYSVDSSAKIKQEVPIGRPINNVLTYILNEQLQPVPIGIPGELHIGGMGLARGYLNRPELTAKSFINNPFDSSELLYKTGDLVRYLSDGNIEYLGRIDNQVKIRGFRIELGEIESVLISHPDIKETVVIVREDTPENKRLVAYVVSNFIYSDNDLKKTLSNYLKNKLPNYMVPSVFIALEKLPLTQNGKIDYSALPIPNQSVRNNEILKSPTNFIEATLVEIWQDILKLEAISIDQNFFELGGDSIISIQVVARAKQAGIKITSKQLFENQTIAELATVAELDKPFLAEQGLVEGVAPLTPIQHWFFQENFSNAHHWNQAILLEVDPNINPKYLRDAFTYLINHHDSLRFRFNQVDGSWQQSYSLSDNHIGFEIVDLSNVSSSEQSNVIETQIDQCQVNLNLSQGPIFSVMLFQLGDHQPSRLFLVIHHLVVDGVSWRILLEDLATIYQQIRQKQSINLPVKTTSFKEWSEKLSDYAQSQIVQSELEYWVAISEAKVKSLFVDYEVSLDKNTVNSTQNLTISLSQENTRALLQDVAATYNTQINDVLLTALVQSFSYFTEETYLLIDLEGHGREDLFEEVDLSRTVGWFTTVFPVLLTLPNSQNLGDHLKSIKEQLRQIPKRGIGYGILRYLNLNKDIKESLKAIAKPQISFNYLGQLNAQISSPPFLRLAQESTGLAFSPENQNSHLIDINCLVVSEQLEITWSYSKNLYKKSTIERLSQQYIETLQQLINHCQSTDAGGYTPSDFPDANVTQSFLDELQKNYKIEAIYPLSPMQQGMLFHALYEPQAGMYFGQFNLIFKGKVKIDIIEKAWQKVINRHGVLKTFFVWENSQKPIQVVCQSVKLPWNTYDWQQLSKAEQKEQLEILLKADYQQGFDLNKAPLMRFTLIQISDEIYHLIWSHHHILLDGWCLPILFQEFLSFYDALIQDKALNLDPPIPYQNYIRWLQKQDVNKAKRFWQKNLEGFTKPTSLPLDYSVTSNSRKSVRYQQQSFKLSHDITYQLQQLCRQHHLTQNTIIQGGFALLLSHYSGQFDIVFGATISGRSPELSGVQSMIGLFINTLPVRIKITKDKTLLSWLKKLGINQVERESYSYSSLANIKEWSDIPANTSLFESILVFENYPMDQSLLERTGDFVISEFNGESETTNYPLTIAALPDREFQIDVRYNPNYFKAQTISQMISNFQLILTEMITHPNQILSDIQTIVLHNQVEQTEQQKQALLKNAQQKLQSRRRKSQEIN</sequence>
<dbReference type="Gene3D" id="3.30.300.30">
    <property type="match status" value="2"/>
</dbReference>
<dbReference type="Gene3D" id="3.30.559.10">
    <property type="entry name" value="Chloramphenicol acetyltransferase-like domain"/>
    <property type="match status" value="4"/>
</dbReference>
<dbReference type="GO" id="GO:0043041">
    <property type="term" value="P:amino acid activation for nonribosomal peptide biosynthetic process"/>
    <property type="evidence" value="ECO:0007669"/>
    <property type="project" value="UniProtKB-ARBA"/>
</dbReference>
<evidence type="ECO:0000256" key="1">
    <source>
        <dbReference type="ARBA" id="ARBA00001957"/>
    </source>
</evidence>
<dbReference type="FunFam" id="3.30.559.10:FF:000016">
    <property type="entry name" value="Nonribosomal peptide synthase Pes1"/>
    <property type="match status" value="1"/>
</dbReference>
<dbReference type="InterPro" id="IPR023213">
    <property type="entry name" value="CAT-like_dom_sf"/>
</dbReference>
<dbReference type="GO" id="GO:0031177">
    <property type="term" value="F:phosphopantetheine binding"/>
    <property type="evidence" value="ECO:0007669"/>
    <property type="project" value="InterPro"/>
</dbReference>
<keyword evidence="4" id="KW-0597">Phosphoprotein</keyword>
<dbReference type="SUPFAM" id="SSF47336">
    <property type="entry name" value="ACP-like"/>
    <property type="match status" value="2"/>
</dbReference>
<dbReference type="InterPro" id="IPR025110">
    <property type="entry name" value="AMP-bd_C"/>
</dbReference>
<accession>B7JWG6</accession>
<evidence type="ECO:0000256" key="3">
    <source>
        <dbReference type="ARBA" id="ARBA00022450"/>
    </source>
</evidence>
<dbReference type="OrthoDB" id="9757538at2"/>
<organism evidence="10 11">
    <name type="scientific">Rippkaea orientalis (strain PCC 8801 / RF-1)</name>
    <name type="common">Cyanothece sp. (strain PCC 8801)</name>
    <dbReference type="NCBI Taxonomy" id="41431"/>
    <lineage>
        <taxon>Bacteria</taxon>
        <taxon>Bacillati</taxon>
        <taxon>Cyanobacteriota</taxon>
        <taxon>Cyanophyceae</taxon>
        <taxon>Oscillatoriophycideae</taxon>
        <taxon>Chroococcales</taxon>
        <taxon>Aphanothecaceae</taxon>
        <taxon>Rippkaea</taxon>
        <taxon>Rippkaea orientalis</taxon>
    </lineage>
</organism>
<dbReference type="PROSITE" id="PS00455">
    <property type="entry name" value="AMP_BINDING"/>
    <property type="match status" value="2"/>
</dbReference>
<keyword evidence="5" id="KW-0436">Ligase</keyword>
<keyword evidence="3" id="KW-0596">Phosphopantetheine</keyword>
<comment type="similarity">
    <text evidence="2">Belongs to the ATP-dependent AMP-binding enzyme family.</text>
</comment>
<dbReference type="CDD" id="cd19531">
    <property type="entry name" value="LCL_NRPS-like"/>
    <property type="match status" value="1"/>
</dbReference>
<dbReference type="CDD" id="cd05930">
    <property type="entry name" value="A_NRPS"/>
    <property type="match status" value="1"/>
</dbReference>
<proteinExistence type="inferred from homology"/>
<reference evidence="11" key="1">
    <citation type="journal article" date="2011" name="MBio">
        <title>Novel metabolic attributes of the genus Cyanothece, comprising a group of unicellular nitrogen-fixing Cyanobacteria.</title>
        <authorList>
            <person name="Bandyopadhyay A."/>
            <person name="Elvitigala T."/>
            <person name="Welsh E."/>
            <person name="Stockel J."/>
            <person name="Liberton M."/>
            <person name="Min H."/>
            <person name="Sherman L.A."/>
            <person name="Pakrasi H.B."/>
        </authorList>
    </citation>
    <scope>NUCLEOTIDE SEQUENCE [LARGE SCALE GENOMIC DNA]</scope>
    <source>
        <strain evidence="11">PCC 8801</strain>
    </source>
</reference>
<evidence type="ECO:0000256" key="4">
    <source>
        <dbReference type="ARBA" id="ARBA00022553"/>
    </source>
</evidence>
<dbReference type="InterPro" id="IPR045851">
    <property type="entry name" value="AMP-bd_C_sf"/>
</dbReference>
<dbReference type="Pfam" id="PF00550">
    <property type="entry name" value="PP-binding"/>
    <property type="match status" value="2"/>
</dbReference>
<keyword evidence="11" id="KW-1185">Reference proteome</keyword>
<keyword evidence="7" id="KW-0511">Multifunctional enzyme</keyword>
<dbReference type="GO" id="GO:0016874">
    <property type="term" value="F:ligase activity"/>
    <property type="evidence" value="ECO:0007669"/>
    <property type="project" value="UniProtKB-KW"/>
</dbReference>
<dbReference type="InterPro" id="IPR020806">
    <property type="entry name" value="PKS_PP-bd"/>
</dbReference>
<dbReference type="PANTHER" id="PTHR45398:SF1">
    <property type="entry name" value="ENZYME, PUTATIVE (JCVI)-RELATED"/>
    <property type="match status" value="1"/>
</dbReference>
<evidence type="ECO:0000313" key="11">
    <source>
        <dbReference type="Proteomes" id="UP000008204"/>
    </source>
</evidence>
<evidence type="ECO:0000259" key="9">
    <source>
        <dbReference type="PROSITE" id="PS50075"/>
    </source>
</evidence>
<dbReference type="Proteomes" id="UP000008204">
    <property type="component" value="Chromosome"/>
</dbReference>
<gene>
    <name evidence="10" type="ordered locus">PCC8801_3027</name>
</gene>
<dbReference type="InterPro" id="IPR009081">
    <property type="entry name" value="PP-bd_ACP"/>
</dbReference>
<dbReference type="GO" id="GO:0008610">
    <property type="term" value="P:lipid biosynthetic process"/>
    <property type="evidence" value="ECO:0007669"/>
    <property type="project" value="UniProtKB-ARBA"/>
</dbReference>
<dbReference type="RefSeq" id="WP_012596273.1">
    <property type="nucleotide sequence ID" value="NC_011726.1"/>
</dbReference>
<evidence type="ECO:0000256" key="5">
    <source>
        <dbReference type="ARBA" id="ARBA00022598"/>
    </source>
</evidence>
<dbReference type="PROSITE" id="PS50075">
    <property type="entry name" value="CARRIER"/>
    <property type="match status" value="2"/>
</dbReference>
<feature type="domain" description="Carrier" evidence="9">
    <location>
        <begin position="2057"/>
        <end position="2131"/>
    </location>
</feature>
<dbReference type="Gene3D" id="2.30.38.10">
    <property type="entry name" value="Luciferase, Domain 3"/>
    <property type="match status" value="2"/>
</dbReference>
<evidence type="ECO:0000256" key="8">
    <source>
        <dbReference type="SAM" id="Coils"/>
    </source>
</evidence>
<dbReference type="NCBIfam" id="NF003417">
    <property type="entry name" value="PRK04813.1"/>
    <property type="match status" value="2"/>
</dbReference>
<dbReference type="FunFam" id="2.30.38.10:FF:000001">
    <property type="entry name" value="Non-ribosomal peptide synthetase PvdI"/>
    <property type="match status" value="2"/>
</dbReference>
<dbReference type="InterPro" id="IPR000873">
    <property type="entry name" value="AMP-dep_synth/lig_dom"/>
</dbReference>
<dbReference type="Gene3D" id="3.40.50.980">
    <property type="match status" value="4"/>
</dbReference>
<dbReference type="HOGENOM" id="CLU_000022_0_12_3"/>
<dbReference type="NCBIfam" id="TIGR01720">
    <property type="entry name" value="NRPS-para261"/>
    <property type="match status" value="1"/>
</dbReference>
<keyword evidence="8" id="KW-0175">Coiled coil</keyword>
<dbReference type="NCBIfam" id="TIGR01733">
    <property type="entry name" value="AA-adenyl-dom"/>
    <property type="match status" value="2"/>
</dbReference>
<dbReference type="STRING" id="41431.PCC8801_3027"/>
<dbReference type="FunFam" id="3.30.300.30:FF:000010">
    <property type="entry name" value="Enterobactin synthetase component F"/>
    <property type="match status" value="2"/>
</dbReference>
<dbReference type="Pfam" id="PF13193">
    <property type="entry name" value="AMP-binding_C"/>
    <property type="match status" value="2"/>
</dbReference>
<dbReference type="Gene3D" id="1.10.1200.10">
    <property type="entry name" value="ACP-like"/>
    <property type="match status" value="2"/>
</dbReference>
<dbReference type="CDD" id="cd19543">
    <property type="entry name" value="DCL_NRPS"/>
    <property type="match status" value="2"/>
</dbReference>
<dbReference type="InterPro" id="IPR001242">
    <property type="entry name" value="Condensation_dom"/>
</dbReference>
<dbReference type="KEGG" id="cyp:PCC8801_3027"/>
<dbReference type="FunFam" id="3.40.50.12780:FF:000012">
    <property type="entry name" value="Non-ribosomal peptide synthetase"/>
    <property type="match status" value="2"/>
</dbReference>
<comment type="cofactor">
    <cofactor evidence="1">
        <name>pantetheine 4'-phosphate</name>
        <dbReference type="ChEBI" id="CHEBI:47942"/>
    </cofactor>
</comment>
<evidence type="ECO:0000313" key="10">
    <source>
        <dbReference type="EMBL" id="ACK67011.1"/>
    </source>
</evidence>
<dbReference type="SMART" id="SM00823">
    <property type="entry name" value="PKS_PP"/>
    <property type="match status" value="2"/>
</dbReference>